<sequence length="602" mass="69640">MELIRDKLGPWQYQCFRRMKYKIKGLEKEISKLMDGPTNEGSLSILKCARSNLGHLYDVEEKYWALRARMIHENILVAHELMHYLRSSKNGPNKGCVVKLDMSKAYDRVEWSFLEKVLKKMGFSHIWINKIMDYVCTVRYRVKCNTILFDIIVPERGLRQGDPLSPYLFFFCMDALSRMLIYAQNTNQIKGIRASKDGPRINHLFFADDALLFVKNKRSEVEAFTKILDSFERMSGQSINLDKSMVYFSPNTPVSQRTSLSGLLRMKVVANLDSYLGLPIPIGKKKSAAFQSILDHAASRIESWSKRLLSLGGKEIFIKSILQSIPTYGFSVFFVPNGILEELQSLIYRVWWGEKIRKEVGICYLGTACVILKEWGSRVPEFGPQVWHLMCCRDTLCFRVLSAKYFPDGDVFHPKRIDKPSFTWQSITKAASLLYEGFGWNVGKGSRIDIWHDRWGFEGLSGDSIGLRRRDVQEEKVCDLLNSEKDDWNEGRVIATYGKDLGDQICKIPIIHNGPEDSRVWFHNPFGFYSTKSAYSWLTLKHVGFGPHRVFWTLPWKLQTLPKVKIFCWHLGHDILPTYENISSIRREFNSNCPSVGLLWRL</sequence>
<organism evidence="2 3">
    <name type="scientific">Gossypium hirsutum</name>
    <name type="common">Upland cotton</name>
    <name type="synonym">Gossypium mexicanum</name>
    <dbReference type="NCBI Taxonomy" id="3635"/>
    <lineage>
        <taxon>Eukaryota</taxon>
        <taxon>Viridiplantae</taxon>
        <taxon>Streptophyta</taxon>
        <taxon>Embryophyta</taxon>
        <taxon>Tracheophyta</taxon>
        <taxon>Spermatophyta</taxon>
        <taxon>Magnoliopsida</taxon>
        <taxon>eudicotyledons</taxon>
        <taxon>Gunneridae</taxon>
        <taxon>Pentapetalae</taxon>
        <taxon>rosids</taxon>
        <taxon>malvids</taxon>
        <taxon>Malvales</taxon>
        <taxon>Malvaceae</taxon>
        <taxon>Malvoideae</taxon>
        <taxon>Gossypium</taxon>
    </lineage>
</organism>
<dbReference type="KEGG" id="ghi:107895635"/>
<reference evidence="3" key="2">
    <citation type="submission" date="2025-08" db="UniProtKB">
        <authorList>
            <consortium name="RefSeq"/>
        </authorList>
    </citation>
    <scope>IDENTIFICATION</scope>
</reference>
<evidence type="ECO:0000313" key="2">
    <source>
        <dbReference type="Proteomes" id="UP000818029"/>
    </source>
</evidence>
<keyword evidence="2" id="KW-1185">Reference proteome</keyword>
<dbReference type="PaxDb" id="3635-A0A1U8IJ46"/>
<gene>
    <name evidence="3" type="primary">LOC107895635</name>
</gene>
<dbReference type="Pfam" id="PF00078">
    <property type="entry name" value="RVT_1"/>
    <property type="match status" value="1"/>
</dbReference>
<accession>A0A1U8IJ46</accession>
<dbReference type="Pfam" id="PF13966">
    <property type="entry name" value="zf-RVT"/>
    <property type="match status" value="1"/>
</dbReference>
<evidence type="ECO:0000259" key="1">
    <source>
        <dbReference type="PROSITE" id="PS50878"/>
    </source>
</evidence>
<dbReference type="InterPro" id="IPR026960">
    <property type="entry name" value="RVT-Znf"/>
</dbReference>
<dbReference type="STRING" id="3635.A0A1U8IJ46"/>
<evidence type="ECO:0000313" key="3">
    <source>
        <dbReference type="RefSeq" id="XP_016676373.2"/>
    </source>
</evidence>
<dbReference type="RefSeq" id="XP_016676373.2">
    <property type="nucleotide sequence ID" value="XM_016820884.2"/>
</dbReference>
<dbReference type="PANTHER" id="PTHR33116:SF86">
    <property type="entry name" value="REVERSE TRANSCRIPTASE DOMAIN-CONTAINING PROTEIN"/>
    <property type="match status" value="1"/>
</dbReference>
<proteinExistence type="predicted"/>
<dbReference type="SUPFAM" id="SSF56672">
    <property type="entry name" value="DNA/RNA polymerases"/>
    <property type="match status" value="1"/>
</dbReference>
<dbReference type="CDD" id="cd01650">
    <property type="entry name" value="RT_nLTR_like"/>
    <property type="match status" value="1"/>
</dbReference>
<reference evidence="2" key="1">
    <citation type="journal article" date="2020" name="Nat. Genet.">
        <title>Genomic diversifications of five Gossypium allopolyploid species and their impact on cotton improvement.</title>
        <authorList>
            <person name="Chen Z.J."/>
            <person name="Sreedasyam A."/>
            <person name="Ando A."/>
            <person name="Song Q."/>
            <person name="De Santiago L.M."/>
            <person name="Hulse-Kemp A.M."/>
            <person name="Ding M."/>
            <person name="Ye W."/>
            <person name="Kirkbride R.C."/>
            <person name="Jenkins J."/>
            <person name="Plott C."/>
            <person name="Lovell J."/>
            <person name="Lin Y.M."/>
            <person name="Vaughn R."/>
            <person name="Liu B."/>
            <person name="Simpson S."/>
            <person name="Scheffler B.E."/>
            <person name="Wen L."/>
            <person name="Saski C.A."/>
            <person name="Grover C.E."/>
            <person name="Hu G."/>
            <person name="Conover J.L."/>
            <person name="Carlson J.W."/>
            <person name="Shu S."/>
            <person name="Boston L.B."/>
            <person name="Williams M."/>
            <person name="Peterson D.G."/>
            <person name="McGee K."/>
            <person name="Jones D.C."/>
            <person name="Wendel J.F."/>
            <person name="Stelly D.M."/>
            <person name="Grimwood J."/>
            <person name="Schmutz J."/>
        </authorList>
    </citation>
    <scope>NUCLEOTIDE SEQUENCE [LARGE SCALE GENOMIC DNA]</scope>
    <source>
        <strain evidence="2">cv. TM-1</strain>
    </source>
</reference>
<dbReference type="PANTHER" id="PTHR33116">
    <property type="entry name" value="REVERSE TRANSCRIPTASE ZINC-BINDING DOMAIN-CONTAINING PROTEIN-RELATED-RELATED"/>
    <property type="match status" value="1"/>
</dbReference>
<dbReference type="Proteomes" id="UP000818029">
    <property type="component" value="Chromosome A09"/>
</dbReference>
<name>A0A1U8IJ46_GOSHI</name>
<dbReference type="PROSITE" id="PS50878">
    <property type="entry name" value="RT_POL"/>
    <property type="match status" value="1"/>
</dbReference>
<dbReference type="AlphaFoldDB" id="A0A1U8IJ46"/>
<dbReference type="InterPro" id="IPR000477">
    <property type="entry name" value="RT_dom"/>
</dbReference>
<protein>
    <recommendedName>
        <fullName evidence="1">Reverse transcriptase domain-containing protein</fullName>
    </recommendedName>
</protein>
<dbReference type="InterPro" id="IPR043502">
    <property type="entry name" value="DNA/RNA_pol_sf"/>
</dbReference>
<feature type="domain" description="Reverse transcriptase" evidence="1">
    <location>
        <begin position="1"/>
        <end position="280"/>
    </location>
</feature>
<dbReference type="GeneID" id="107895635"/>